<accession>A0A6H0X6D5</accession>
<reference evidence="1 2" key="1">
    <citation type="submission" date="2020-03" db="EMBL/GenBank/DDBJ databases">
        <authorList>
            <person name="Skorynina A."/>
            <person name="Kazantseva O."/>
            <person name="Baycher S."/>
            <person name="Piligrimova E."/>
            <person name="Kuliabin V."/>
            <person name="Shadrin A."/>
        </authorList>
    </citation>
    <scope>NUCLEOTIDE SEQUENCE [LARGE SCALE GENOMIC DNA]</scope>
</reference>
<dbReference type="Proteomes" id="UP000503405">
    <property type="component" value="Segment"/>
</dbReference>
<gene>
    <name evidence="1" type="ORF">Izhevsk_175</name>
</gene>
<evidence type="ECO:0000313" key="1">
    <source>
        <dbReference type="EMBL" id="QIW89856.1"/>
    </source>
</evidence>
<name>A0A6H0X6D5_9CAUD</name>
<keyword evidence="2" id="KW-1185">Reference proteome</keyword>
<protein>
    <submittedName>
        <fullName evidence="1">Transposase</fullName>
    </submittedName>
</protein>
<sequence>MELRGKVINAYAEGSDINFIAECFDITPEQVLNELRQFKEDSVYKRTFKDEFKIMIAERDMRKITRTSIAEDLQLNVATVKNACEKFGNAIKEFASNDNLYEKVEGATSIKVCPNCESKKVNSIDSAFHNIVVDGIFCMDCGNEYLQVDTYEKEELISTDVYKVNFEYLDE</sequence>
<dbReference type="EMBL" id="MT254578">
    <property type="protein sequence ID" value="QIW89856.1"/>
    <property type="molecule type" value="Genomic_DNA"/>
</dbReference>
<evidence type="ECO:0000313" key="2">
    <source>
        <dbReference type="Proteomes" id="UP000503405"/>
    </source>
</evidence>
<proteinExistence type="predicted"/>
<organism evidence="1 2">
    <name type="scientific">Bacillus phage Izhevsk</name>
    <dbReference type="NCBI Taxonomy" id="2724322"/>
    <lineage>
        <taxon>Viruses</taxon>
        <taxon>Duplodnaviria</taxon>
        <taxon>Heunggongvirae</taxon>
        <taxon>Uroviricota</taxon>
        <taxon>Caudoviricetes</taxon>
        <taxon>Joanripponvirinae</taxon>
        <taxon>Tsamsavirus</taxon>
        <taxon>Tsamsavirus izhevsk</taxon>
    </lineage>
</organism>